<proteinExistence type="predicted"/>
<dbReference type="AlphaFoldDB" id="A0A101US75"/>
<dbReference type="Proteomes" id="UP000053260">
    <property type="component" value="Unassembled WGS sequence"/>
</dbReference>
<organism evidence="1 2">
    <name type="scientific">Streptomyces dysideae</name>
    <dbReference type="NCBI Taxonomy" id="909626"/>
    <lineage>
        <taxon>Bacteria</taxon>
        <taxon>Bacillati</taxon>
        <taxon>Actinomycetota</taxon>
        <taxon>Actinomycetes</taxon>
        <taxon>Kitasatosporales</taxon>
        <taxon>Streptomycetaceae</taxon>
        <taxon>Streptomyces</taxon>
    </lineage>
</organism>
<evidence type="ECO:0000313" key="2">
    <source>
        <dbReference type="Proteomes" id="UP000053260"/>
    </source>
</evidence>
<sequence>MTSRYRADIRARRALPAGQKIRPQRTVHSLACEIEDAPVVAAFTSAMAPACRLVHVDVPSELVMVSGFVGRVDALQVLADRLARRREGQLCLGGPMKDP</sequence>
<reference evidence="1 2" key="1">
    <citation type="submission" date="2015-10" db="EMBL/GenBank/DDBJ databases">
        <title>Draft genome sequence of Streptomyces sp. RV15, isolated from a marine sponge.</title>
        <authorList>
            <person name="Ruckert C."/>
            <person name="Abdelmohsen U.R."/>
            <person name="Winkler A."/>
            <person name="Hentschel U."/>
            <person name="Kalinowski J."/>
            <person name="Kampfer P."/>
            <person name="Glaeser S."/>
        </authorList>
    </citation>
    <scope>NUCLEOTIDE SEQUENCE [LARGE SCALE GENOMIC DNA]</scope>
    <source>
        <strain evidence="1 2">RV15</strain>
    </source>
</reference>
<dbReference type="EMBL" id="LMXB01000098">
    <property type="protein sequence ID" value="KUO15914.1"/>
    <property type="molecule type" value="Genomic_DNA"/>
</dbReference>
<gene>
    <name evidence="1" type="ORF">AQJ91_38485</name>
</gene>
<accession>A0A101US75</accession>
<name>A0A101US75_9ACTN</name>
<protein>
    <submittedName>
        <fullName evidence="1">Uncharacterized protein</fullName>
    </submittedName>
</protein>
<keyword evidence="2" id="KW-1185">Reference proteome</keyword>
<comment type="caution">
    <text evidence="1">The sequence shown here is derived from an EMBL/GenBank/DDBJ whole genome shotgun (WGS) entry which is preliminary data.</text>
</comment>
<evidence type="ECO:0000313" key="1">
    <source>
        <dbReference type="EMBL" id="KUO15914.1"/>
    </source>
</evidence>